<dbReference type="Proteomes" id="UP000605361">
    <property type="component" value="Unassembled WGS sequence"/>
</dbReference>
<dbReference type="CDD" id="cd03214">
    <property type="entry name" value="ABC_Iron-Siderophores_B12_Hemin"/>
    <property type="match status" value="1"/>
</dbReference>
<evidence type="ECO:0000256" key="2">
    <source>
        <dbReference type="ARBA" id="ARBA00022448"/>
    </source>
</evidence>
<evidence type="ECO:0000256" key="8">
    <source>
        <dbReference type="ARBA" id="ARBA00023065"/>
    </source>
</evidence>
<dbReference type="RefSeq" id="WP_195901143.1">
    <property type="nucleotide sequence ID" value="NZ_JADOGI010000200.1"/>
</dbReference>
<dbReference type="InterPro" id="IPR051535">
    <property type="entry name" value="Siderophore_ABC-ATPase"/>
</dbReference>
<dbReference type="PROSITE" id="PS00211">
    <property type="entry name" value="ABC_TRANSPORTER_1"/>
    <property type="match status" value="1"/>
</dbReference>
<dbReference type="GO" id="GO:0005886">
    <property type="term" value="C:plasma membrane"/>
    <property type="evidence" value="ECO:0007669"/>
    <property type="project" value="UniProtKB-SubCell"/>
</dbReference>
<dbReference type="Gene3D" id="3.40.50.300">
    <property type="entry name" value="P-loop containing nucleotide triphosphate hydrolases"/>
    <property type="match status" value="1"/>
</dbReference>
<organism evidence="11 12">
    <name type="scientific">Nonomuraea cypriaca</name>
    <dbReference type="NCBI Taxonomy" id="1187855"/>
    <lineage>
        <taxon>Bacteria</taxon>
        <taxon>Bacillati</taxon>
        <taxon>Actinomycetota</taxon>
        <taxon>Actinomycetes</taxon>
        <taxon>Streptosporangiales</taxon>
        <taxon>Streptosporangiaceae</taxon>
        <taxon>Nonomuraea</taxon>
    </lineage>
</organism>
<keyword evidence="8" id="KW-0406">Ion transport</keyword>
<keyword evidence="4" id="KW-0410">Iron transport</keyword>
<dbReference type="PANTHER" id="PTHR42771">
    <property type="entry name" value="IRON(3+)-HYDROXAMATE IMPORT ATP-BINDING PROTEIN FHUC"/>
    <property type="match status" value="1"/>
</dbReference>
<dbReference type="InterPro" id="IPR003439">
    <property type="entry name" value="ABC_transporter-like_ATP-bd"/>
</dbReference>
<comment type="caution">
    <text evidence="11">The sequence shown here is derived from an EMBL/GenBank/DDBJ whole genome shotgun (WGS) entry which is preliminary data.</text>
</comment>
<evidence type="ECO:0000313" key="11">
    <source>
        <dbReference type="EMBL" id="MBF8192241.1"/>
    </source>
</evidence>
<dbReference type="GO" id="GO:0005524">
    <property type="term" value="F:ATP binding"/>
    <property type="evidence" value="ECO:0007669"/>
    <property type="project" value="UniProtKB-KW"/>
</dbReference>
<protein>
    <submittedName>
        <fullName evidence="11">ABC transporter ATP-binding protein</fullName>
    </submittedName>
</protein>
<evidence type="ECO:0000256" key="5">
    <source>
        <dbReference type="ARBA" id="ARBA00022741"/>
    </source>
</evidence>
<evidence type="ECO:0000256" key="7">
    <source>
        <dbReference type="ARBA" id="ARBA00023004"/>
    </source>
</evidence>
<comment type="subcellular location">
    <subcellularLocation>
        <location evidence="1">Cell membrane</location>
        <topology evidence="1">Peripheral membrane protein</topology>
    </subcellularLocation>
</comment>
<dbReference type="FunFam" id="3.40.50.300:FF:000134">
    <property type="entry name" value="Iron-enterobactin ABC transporter ATP-binding protein"/>
    <property type="match status" value="1"/>
</dbReference>
<dbReference type="InterPro" id="IPR003593">
    <property type="entry name" value="AAA+_ATPase"/>
</dbReference>
<keyword evidence="2" id="KW-0813">Transport</keyword>
<keyword evidence="6 11" id="KW-0067">ATP-binding</keyword>
<dbReference type="GO" id="GO:0016887">
    <property type="term" value="F:ATP hydrolysis activity"/>
    <property type="evidence" value="ECO:0007669"/>
    <property type="project" value="InterPro"/>
</dbReference>
<dbReference type="EMBL" id="JADOGI010000200">
    <property type="protein sequence ID" value="MBF8192241.1"/>
    <property type="molecule type" value="Genomic_DNA"/>
</dbReference>
<dbReference type="SUPFAM" id="SSF52540">
    <property type="entry name" value="P-loop containing nucleoside triphosphate hydrolases"/>
    <property type="match status" value="1"/>
</dbReference>
<name>A0A931AG65_9ACTN</name>
<keyword evidence="7" id="KW-0408">Iron</keyword>
<keyword evidence="5" id="KW-0547">Nucleotide-binding</keyword>
<dbReference type="GO" id="GO:0006826">
    <property type="term" value="P:iron ion transport"/>
    <property type="evidence" value="ECO:0007669"/>
    <property type="project" value="UniProtKB-KW"/>
</dbReference>
<dbReference type="PROSITE" id="PS50893">
    <property type="entry name" value="ABC_TRANSPORTER_2"/>
    <property type="match status" value="1"/>
</dbReference>
<proteinExistence type="predicted"/>
<dbReference type="AlphaFoldDB" id="A0A931AG65"/>
<evidence type="ECO:0000256" key="1">
    <source>
        <dbReference type="ARBA" id="ARBA00004202"/>
    </source>
</evidence>
<keyword evidence="3" id="KW-1003">Cell membrane</keyword>
<dbReference type="InterPro" id="IPR027417">
    <property type="entry name" value="P-loop_NTPase"/>
</dbReference>
<evidence type="ECO:0000256" key="3">
    <source>
        <dbReference type="ARBA" id="ARBA00022475"/>
    </source>
</evidence>
<dbReference type="InterPro" id="IPR017871">
    <property type="entry name" value="ABC_transporter-like_CS"/>
</dbReference>
<evidence type="ECO:0000256" key="4">
    <source>
        <dbReference type="ARBA" id="ARBA00022496"/>
    </source>
</evidence>
<feature type="domain" description="ABC transporter" evidence="10">
    <location>
        <begin position="10"/>
        <end position="245"/>
    </location>
</feature>
<evidence type="ECO:0000256" key="6">
    <source>
        <dbReference type="ARBA" id="ARBA00022840"/>
    </source>
</evidence>
<sequence>MDTSRSSGRLSGENLTLAYDQRVVAANLDVAIPDESFTVIIGPNACGKSTLLRALARMLKPRTGAVHLDGSVITSLPSKEVARRLGLLPQSSIVPDGITVADLVARGRYPHQRLMRQWSRADETAVAEAMLATDVAELADRIVDELSGGQRQRVWLAMALAQQTPILLLDEPTTFLDISHQIEVLDLCADLHEAGRTMVAVLHDLNQACRYATHLIVMRAGEIVAQGDPAEIVSCELVRQVFDLRCEIIQDPQTGTPLIVPEARRRVPASA</sequence>
<accession>A0A931AG65</accession>
<evidence type="ECO:0000259" key="10">
    <source>
        <dbReference type="PROSITE" id="PS50893"/>
    </source>
</evidence>
<evidence type="ECO:0000256" key="9">
    <source>
        <dbReference type="ARBA" id="ARBA00023136"/>
    </source>
</evidence>
<dbReference type="SMART" id="SM00382">
    <property type="entry name" value="AAA"/>
    <property type="match status" value="1"/>
</dbReference>
<gene>
    <name evidence="11" type="ORF">ITP53_42490</name>
</gene>
<dbReference type="Pfam" id="PF00005">
    <property type="entry name" value="ABC_tran"/>
    <property type="match status" value="1"/>
</dbReference>
<keyword evidence="9" id="KW-0472">Membrane</keyword>
<keyword evidence="12" id="KW-1185">Reference proteome</keyword>
<evidence type="ECO:0000313" key="12">
    <source>
        <dbReference type="Proteomes" id="UP000605361"/>
    </source>
</evidence>
<reference evidence="11" key="1">
    <citation type="submission" date="2020-11" db="EMBL/GenBank/DDBJ databases">
        <title>Whole-genome analyses of Nonomuraea sp. K274.</title>
        <authorList>
            <person name="Veyisoglu A."/>
        </authorList>
    </citation>
    <scope>NUCLEOTIDE SEQUENCE</scope>
    <source>
        <strain evidence="11">K274</strain>
    </source>
</reference>
<dbReference type="PANTHER" id="PTHR42771:SF2">
    <property type="entry name" value="IRON(3+)-HYDROXAMATE IMPORT ATP-BINDING PROTEIN FHUC"/>
    <property type="match status" value="1"/>
</dbReference>